<gene>
    <name evidence="3" type="ORF">NIES80_33910</name>
</gene>
<dbReference type="PROSITE" id="PS51782">
    <property type="entry name" value="LYSM"/>
    <property type="match status" value="1"/>
</dbReference>
<dbReference type="InterPro" id="IPR036779">
    <property type="entry name" value="LysM_dom_sf"/>
</dbReference>
<protein>
    <recommendedName>
        <fullName evidence="2">LysM domain-containing protein</fullName>
    </recommendedName>
</protein>
<feature type="transmembrane region" description="Helical" evidence="1">
    <location>
        <begin position="49"/>
        <end position="69"/>
    </location>
</feature>
<dbReference type="CDD" id="cd00118">
    <property type="entry name" value="LysM"/>
    <property type="match status" value="1"/>
</dbReference>
<dbReference type="Gene3D" id="3.10.350.10">
    <property type="entry name" value="LysM domain"/>
    <property type="match status" value="1"/>
</dbReference>
<keyword evidence="1" id="KW-1133">Transmembrane helix</keyword>
<dbReference type="RefSeq" id="WP_137909128.1">
    <property type="nucleotide sequence ID" value="NZ_BJCF01000048.1"/>
</dbReference>
<dbReference type="OrthoDB" id="495264at2"/>
<keyword evidence="1" id="KW-0812">Transmembrane</keyword>
<dbReference type="EMBL" id="BJCF01000048">
    <property type="protein sequence ID" value="GCL43673.1"/>
    <property type="molecule type" value="Genomic_DNA"/>
</dbReference>
<dbReference type="InterPro" id="IPR018392">
    <property type="entry name" value="LysM"/>
</dbReference>
<proteinExistence type="predicted"/>
<dbReference type="SMART" id="SM00257">
    <property type="entry name" value="LysM"/>
    <property type="match status" value="1"/>
</dbReference>
<evidence type="ECO:0000259" key="2">
    <source>
        <dbReference type="PROSITE" id="PS51782"/>
    </source>
</evidence>
<dbReference type="AlphaFoldDB" id="A0A480AIR6"/>
<evidence type="ECO:0000313" key="4">
    <source>
        <dbReference type="Proteomes" id="UP000299367"/>
    </source>
</evidence>
<feature type="domain" description="LysM" evidence="2">
    <location>
        <begin position="107"/>
        <end position="156"/>
    </location>
</feature>
<organism evidence="3 4">
    <name type="scientific">Dolichospermum planctonicum</name>
    <dbReference type="NCBI Taxonomy" id="136072"/>
    <lineage>
        <taxon>Bacteria</taxon>
        <taxon>Bacillati</taxon>
        <taxon>Cyanobacteriota</taxon>
        <taxon>Cyanophyceae</taxon>
        <taxon>Nostocales</taxon>
        <taxon>Aphanizomenonaceae</taxon>
        <taxon>Dolichospermum</taxon>
    </lineage>
</organism>
<reference evidence="4" key="1">
    <citation type="submission" date="2019-02" db="EMBL/GenBank/DDBJ databases">
        <title>Draft genome sequence of Dolichospermum planctonicum NIES-80.</title>
        <authorList>
            <person name="Yamaguchi H."/>
            <person name="Suzuki S."/>
            <person name="Kawachi M."/>
        </authorList>
    </citation>
    <scope>NUCLEOTIDE SEQUENCE [LARGE SCALE GENOMIC DNA]</scope>
    <source>
        <strain evidence="4">NIES-80</strain>
    </source>
</reference>
<evidence type="ECO:0000256" key="1">
    <source>
        <dbReference type="SAM" id="Phobius"/>
    </source>
</evidence>
<comment type="caution">
    <text evidence="3">The sequence shown here is derived from an EMBL/GenBank/DDBJ whole genome shotgun (WGS) entry which is preliminary data.</text>
</comment>
<name>A0A480AIR6_9CYAN</name>
<accession>A0A480AIR6</accession>
<dbReference type="Pfam" id="PF01476">
    <property type="entry name" value="LysM"/>
    <property type="match status" value="1"/>
</dbReference>
<evidence type="ECO:0000313" key="3">
    <source>
        <dbReference type="EMBL" id="GCL43673.1"/>
    </source>
</evidence>
<dbReference type="Proteomes" id="UP000299367">
    <property type="component" value="Unassembled WGS sequence"/>
</dbReference>
<keyword evidence="1" id="KW-0472">Membrane</keyword>
<dbReference type="SUPFAM" id="SSF54106">
    <property type="entry name" value="LysM domain"/>
    <property type="match status" value="1"/>
</dbReference>
<sequence>MNTKTKIDCPVCGYQGIDGHICPSCDTDISLIRSLEELPQRPKSWTREIAILMLMIGITIGAGGSFFSLQTALYTATIPNRTPKVTSSPNPSPQIITTTPKKPPILATYNVKSGDTLSSIAGKLCSKPTDWQLIVAVNPELQKRENKLDINQVLKIPSSCKGKTP</sequence>